<dbReference type="InterPro" id="IPR022893">
    <property type="entry name" value="Shikimate_DH_fam"/>
</dbReference>
<dbReference type="AlphaFoldDB" id="A0A0M4HVN1"/>
<dbReference type="Pfam" id="PF08501">
    <property type="entry name" value="Shikimate_dh_N"/>
    <property type="match status" value="1"/>
</dbReference>
<comment type="subunit">
    <text evidence="8">Homodimer.</text>
</comment>
<keyword evidence="4 8" id="KW-0521">NADP</keyword>
<feature type="binding site" evidence="8">
    <location>
        <begin position="21"/>
        <end position="23"/>
    </location>
    <ligand>
        <name>shikimate</name>
        <dbReference type="ChEBI" id="CHEBI:36208"/>
    </ligand>
</feature>
<feature type="binding site" evidence="8">
    <location>
        <position position="93"/>
    </location>
    <ligand>
        <name>shikimate</name>
        <dbReference type="ChEBI" id="CHEBI:36208"/>
    </ligand>
</feature>
<comment type="similarity">
    <text evidence="8">Belongs to the shikimate dehydrogenase family.</text>
</comment>
<keyword evidence="9" id="KW-0812">Transmembrane</keyword>
<evidence type="ECO:0000313" key="12">
    <source>
        <dbReference type="Proteomes" id="UP000066321"/>
    </source>
</evidence>
<keyword evidence="9" id="KW-1133">Transmembrane helix</keyword>
<dbReference type="NCBIfam" id="TIGR00507">
    <property type="entry name" value="aroE"/>
    <property type="match status" value="1"/>
</dbReference>
<keyword evidence="9" id="KW-0472">Membrane</keyword>
<feature type="binding site" evidence="8">
    <location>
        <position position="222"/>
    </location>
    <ligand>
        <name>shikimate</name>
        <dbReference type="ChEBI" id="CHEBI:36208"/>
    </ligand>
</feature>
<comment type="catalytic activity">
    <reaction evidence="7 8">
        <text>shikimate + NADP(+) = 3-dehydroshikimate + NADPH + H(+)</text>
        <dbReference type="Rhea" id="RHEA:17737"/>
        <dbReference type="ChEBI" id="CHEBI:15378"/>
        <dbReference type="ChEBI" id="CHEBI:16630"/>
        <dbReference type="ChEBI" id="CHEBI:36208"/>
        <dbReference type="ChEBI" id="CHEBI:57783"/>
        <dbReference type="ChEBI" id="CHEBI:58349"/>
        <dbReference type="EC" id="1.1.1.25"/>
    </reaction>
</comment>
<keyword evidence="5 8" id="KW-0560">Oxidoreductase</keyword>
<dbReference type="SUPFAM" id="SSF53223">
    <property type="entry name" value="Aminoacid dehydrogenase-like, N-terminal domain"/>
    <property type="match status" value="1"/>
</dbReference>
<evidence type="ECO:0000256" key="2">
    <source>
        <dbReference type="ARBA" id="ARBA00012962"/>
    </source>
</evidence>
<reference evidence="11 12" key="1">
    <citation type="journal article" date="2015" name="J Genomics">
        <title>Whole Genome Sequence of the Soybean Aphid Endosymbiont Buchnera aphidicola and Genetic Differentiation among Biotype-Specific Strains.</title>
        <authorList>
            <person name="Cassone B.J."/>
            <person name="Wenger J.A."/>
            <person name="Michel A.P."/>
        </authorList>
    </citation>
    <scope>NUCLEOTIDE SEQUENCE [LARGE SCALE GENOMIC DNA]</scope>
    <source>
        <strain evidence="11 12">BAg</strain>
    </source>
</reference>
<dbReference type="GO" id="GO:0009073">
    <property type="term" value="P:aromatic amino acid family biosynthetic process"/>
    <property type="evidence" value="ECO:0007669"/>
    <property type="project" value="UniProtKB-KW"/>
</dbReference>
<keyword evidence="6 8" id="KW-0057">Aromatic amino acid biosynthesis</keyword>
<feature type="binding site" evidence="8">
    <location>
        <position position="109"/>
    </location>
    <ligand>
        <name>shikimate</name>
        <dbReference type="ChEBI" id="CHEBI:36208"/>
    </ligand>
</feature>
<comment type="pathway">
    <text evidence="1 8">Metabolic intermediate biosynthesis; chorismate biosynthesis; chorismate from D-erythrose 4-phosphate and phosphoenolpyruvate: step 4/7.</text>
</comment>
<dbReference type="GO" id="GO:0008652">
    <property type="term" value="P:amino acid biosynthetic process"/>
    <property type="evidence" value="ECO:0007669"/>
    <property type="project" value="UniProtKB-KW"/>
</dbReference>
<feature type="binding site" evidence="8">
    <location>
        <position position="84"/>
    </location>
    <ligand>
        <name>NADP(+)</name>
        <dbReference type="ChEBI" id="CHEBI:58349"/>
    </ligand>
</feature>
<dbReference type="SUPFAM" id="SSF51735">
    <property type="entry name" value="NAD(P)-binding Rossmann-fold domains"/>
    <property type="match status" value="1"/>
</dbReference>
<dbReference type="OrthoDB" id="9776868at2"/>
<organism evidence="11 12">
    <name type="scientific">Buchnera aphidicola</name>
    <name type="common">Aphis glycines</name>
    <dbReference type="NCBI Taxonomy" id="1265350"/>
    <lineage>
        <taxon>Bacteria</taxon>
        <taxon>Pseudomonadati</taxon>
        <taxon>Pseudomonadota</taxon>
        <taxon>Gammaproteobacteria</taxon>
        <taxon>Enterobacterales</taxon>
        <taxon>Erwiniaceae</taxon>
        <taxon>Buchnera</taxon>
    </lineage>
</organism>
<gene>
    <name evidence="8" type="primary">aroE</name>
    <name evidence="11" type="ORF">IX46_02545</name>
</gene>
<comment type="caution">
    <text evidence="8">Lacks conserved residue(s) required for the propagation of feature annotation.</text>
</comment>
<dbReference type="CDD" id="cd01065">
    <property type="entry name" value="NAD_bind_Shikimate_DH"/>
    <property type="match status" value="1"/>
</dbReference>
<evidence type="ECO:0000256" key="4">
    <source>
        <dbReference type="ARBA" id="ARBA00022857"/>
    </source>
</evidence>
<dbReference type="GO" id="GO:0005829">
    <property type="term" value="C:cytosol"/>
    <property type="evidence" value="ECO:0007669"/>
    <property type="project" value="TreeGrafter"/>
</dbReference>
<dbReference type="EMBL" id="CP009253">
    <property type="protein sequence ID" value="ALD15417.1"/>
    <property type="molecule type" value="Genomic_DNA"/>
</dbReference>
<dbReference type="InterPro" id="IPR013708">
    <property type="entry name" value="Shikimate_DH-bd_N"/>
</dbReference>
<evidence type="ECO:0000313" key="11">
    <source>
        <dbReference type="EMBL" id="ALD15417.1"/>
    </source>
</evidence>
<feature type="binding site" evidence="8">
    <location>
        <position position="244"/>
    </location>
    <ligand>
        <name>NADP(+)</name>
        <dbReference type="ChEBI" id="CHEBI:58349"/>
    </ligand>
</feature>
<evidence type="ECO:0000256" key="9">
    <source>
        <dbReference type="SAM" id="Phobius"/>
    </source>
</evidence>
<evidence type="ECO:0000256" key="5">
    <source>
        <dbReference type="ARBA" id="ARBA00023002"/>
    </source>
</evidence>
<dbReference type="EC" id="1.1.1.25" evidence="2 8"/>
<sequence>MRKCKNKNFNYALFGNPVNHSLSPEIHNFFAKQTGILHIYKAINIPLDRFSCVVSNFFENNINGANITAPFKKEAYFFSNQLSERAQIAQSVNTLKKVNNKYFLGDNTDGIGLISDLKRLKFIKKNFSILILGAGGAVQGILLSILLFGCSVDILNRTDLNAVNLVNQFKKYGNIKIFQANSLRNKYFDLVINGLSRNIEYQNIFIPSHLFSSKTFFYDMNYGLEKTSFLNWCEKINAKHVSDGIGMLVFQAAHSFLLWHGMLPEIDYIINFLSKKSFNISSN</sequence>
<dbReference type="Gene3D" id="3.40.50.720">
    <property type="entry name" value="NAD(P)-binding Rossmann-like Domain"/>
    <property type="match status" value="1"/>
</dbReference>
<dbReference type="FunFam" id="3.40.50.10860:FF:000006">
    <property type="entry name" value="Shikimate dehydrogenase (NADP(+))"/>
    <property type="match status" value="1"/>
</dbReference>
<dbReference type="GO" id="GO:0019632">
    <property type="term" value="P:shikimate metabolic process"/>
    <property type="evidence" value="ECO:0007669"/>
    <property type="project" value="InterPro"/>
</dbReference>
<evidence type="ECO:0000259" key="10">
    <source>
        <dbReference type="Pfam" id="PF08501"/>
    </source>
</evidence>
<dbReference type="Gene3D" id="3.40.50.10860">
    <property type="entry name" value="Leucine Dehydrogenase, chain A, domain 1"/>
    <property type="match status" value="1"/>
</dbReference>
<feature type="binding site" evidence="8">
    <location>
        <position position="220"/>
    </location>
    <ligand>
        <name>NADP(+)</name>
        <dbReference type="ChEBI" id="CHEBI:58349"/>
    </ligand>
</feature>
<dbReference type="PATRIC" id="fig|1265350.3.peg.480"/>
<proteinExistence type="inferred from homology"/>
<evidence type="ECO:0000256" key="7">
    <source>
        <dbReference type="ARBA" id="ARBA00049442"/>
    </source>
</evidence>
<keyword evidence="3 8" id="KW-0028">Amino-acid biosynthesis</keyword>
<dbReference type="InterPro" id="IPR046346">
    <property type="entry name" value="Aminoacid_DH-like_N_sf"/>
</dbReference>
<evidence type="ECO:0000256" key="6">
    <source>
        <dbReference type="ARBA" id="ARBA00023141"/>
    </source>
</evidence>
<dbReference type="STRING" id="1265350.IX46_02545"/>
<feature type="active site" description="Proton acceptor" evidence="8">
    <location>
        <position position="72"/>
    </location>
</feature>
<dbReference type="HAMAP" id="MF_00222">
    <property type="entry name" value="Shikimate_DH_AroE"/>
    <property type="match status" value="1"/>
</dbReference>
<evidence type="ECO:0000256" key="3">
    <source>
        <dbReference type="ARBA" id="ARBA00022605"/>
    </source>
</evidence>
<dbReference type="NCBIfam" id="NF001310">
    <property type="entry name" value="PRK00258.1-2"/>
    <property type="match status" value="1"/>
</dbReference>
<feature type="binding site" evidence="8">
    <location>
        <begin position="133"/>
        <end position="137"/>
    </location>
    <ligand>
        <name>NADP(+)</name>
        <dbReference type="ChEBI" id="CHEBI:58349"/>
    </ligand>
</feature>
<feature type="binding site" evidence="8">
    <location>
        <position position="251"/>
    </location>
    <ligand>
        <name>shikimate</name>
        <dbReference type="ChEBI" id="CHEBI:36208"/>
    </ligand>
</feature>
<dbReference type="GO" id="GO:0050661">
    <property type="term" value="F:NADP binding"/>
    <property type="evidence" value="ECO:0007669"/>
    <property type="project" value="InterPro"/>
</dbReference>
<feature type="transmembrane region" description="Helical" evidence="9">
    <location>
        <begin position="127"/>
        <end position="148"/>
    </location>
</feature>
<dbReference type="GO" id="GO:0009423">
    <property type="term" value="P:chorismate biosynthetic process"/>
    <property type="evidence" value="ECO:0007669"/>
    <property type="project" value="UniProtKB-UniRule"/>
</dbReference>
<comment type="function">
    <text evidence="8">Involved in the biosynthesis of the chorismate, which leads to the biosynthesis of aromatic amino acids. Catalyzes the reversible NADPH linked reduction of 3-dehydroshikimate (DHSA) to yield shikimate (SA).</text>
</comment>
<dbReference type="PANTHER" id="PTHR21089">
    <property type="entry name" value="SHIKIMATE DEHYDROGENASE"/>
    <property type="match status" value="1"/>
</dbReference>
<feature type="domain" description="Shikimate dehydrogenase substrate binding N-terminal" evidence="10">
    <location>
        <begin position="13"/>
        <end position="95"/>
    </location>
</feature>
<dbReference type="GO" id="GO:0004764">
    <property type="term" value="F:shikimate 3-dehydrogenase (NADP+) activity"/>
    <property type="evidence" value="ECO:0007669"/>
    <property type="project" value="UniProtKB-UniRule"/>
</dbReference>
<feature type="binding site" evidence="8">
    <location>
        <position position="68"/>
    </location>
    <ligand>
        <name>shikimate</name>
        <dbReference type="ChEBI" id="CHEBI:36208"/>
    </ligand>
</feature>
<dbReference type="RefSeq" id="WP_053940413.1">
    <property type="nucleotide sequence ID" value="NZ_CP009253.1"/>
</dbReference>
<name>A0A0M4HVN1_9GAMM</name>
<protein>
    <recommendedName>
        <fullName evidence="2 8">Shikimate dehydrogenase (NADP(+))</fullName>
        <shortName evidence="8">SDH</shortName>
        <ecNumber evidence="2 8">1.1.1.25</ecNumber>
    </recommendedName>
</protein>
<dbReference type="UniPathway" id="UPA00053">
    <property type="reaction ID" value="UER00087"/>
</dbReference>
<dbReference type="InterPro" id="IPR011342">
    <property type="entry name" value="Shikimate_DH"/>
</dbReference>
<dbReference type="PANTHER" id="PTHR21089:SF1">
    <property type="entry name" value="BIFUNCTIONAL 3-DEHYDROQUINATE DEHYDRATASE_SHIKIMATE DEHYDROGENASE, CHLOROPLASTIC"/>
    <property type="match status" value="1"/>
</dbReference>
<evidence type="ECO:0000256" key="1">
    <source>
        <dbReference type="ARBA" id="ARBA00004871"/>
    </source>
</evidence>
<dbReference type="Proteomes" id="UP000066321">
    <property type="component" value="Chromosome"/>
</dbReference>
<dbReference type="InterPro" id="IPR036291">
    <property type="entry name" value="NAD(P)-bd_dom_sf"/>
</dbReference>
<accession>A0A0M4HVN1</accession>
<dbReference type="KEGG" id="baph:IX46_02545"/>
<evidence type="ECO:0000256" key="8">
    <source>
        <dbReference type="HAMAP-Rule" id="MF_00222"/>
    </source>
</evidence>